<evidence type="ECO:0000256" key="7">
    <source>
        <dbReference type="ARBA" id="ARBA00023136"/>
    </source>
</evidence>
<evidence type="ECO:0000256" key="3">
    <source>
        <dbReference type="ARBA" id="ARBA00022475"/>
    </source>
</evidence>
<evidence type="ECO:0000256" key="2">
    <source>
        <dbReference type="ARBA" id="ARBA00022448"/>
    </source>
</evidence>
<dbReference type="OrthoDB" id="7843639at2"/>
<comment type="function">
    <text evidence="9">Part of the tripartite ATP-independent periplasmic (TRAP) transport system.</text>
</comment>
<dbReference type="RefSeq" id="WP_109760306.1">
    <property type="nucleotide sequence ID" value="NZ_CP034588.1"/>
</dbReference>
<protein>
    <recommendedName>
        <fullName evidence="9">TRAP transporter small permease protein</fullName>
    </recommendedName>
</protein>
<feature type="transmembrane region" description="Helical" evidence="9">
    <location>
        <begin position="51"/>
        <end position="72"/>
    </location>
</feature>
<comment type="subcellular location">
    <subcellularLocation>
        <location evidence="1 9">Cell inner membrane</location>
        <topology evidence="1 9">Multi-pass membrane protein</topology>
    </subcellularLocation>
</comment>
<reference evidence="11 12" key="1">
    <citation type="submission" date="2018-05" db="EMBL/GenBank/DDBJ databases">
        <title>Genomic Encyclopedia of Type Strains, Phase IV (KMG-IV): sequencing the most valuable type-strain genomes for metagenomic binning, comparative biology and taxonomic classification.</title>
        <authorList>
            <person name="Goeker M."/>
        </authorList>
    </citation>
    <scope>NUCLEOTIDE SEQUENCE [LARGE SCALE GENOMIC DNA]</scope>
    <source>
        <strain evidence="11 12">DSM 103371</strain>
    </source>
</reference>
<dbReference type="InterPro" id="IPR055348">
    <property type="entry name" value="DctQ"/>
</dbReference>
<evidence type="ECO:0000256" key="4">
    <source>
        <dbReference type="ARBA" id="ARBA00022519"/>
    </source>
</evidence>
<dbReference type="PANTHER" id="PTHR35011">
    <property type="entry name" value="2,3-DIKETO-L-GULONATE TRAP TRANSPORTER SMALL PERMEASE PROTEIN YIAM"/>
    <property type="match status" value="1"/>
</dbReference>
<evidence type="ECO:0000256" key="9">
    <source>
        <dbReference type="RuleBase" id="RU369079"/>
    </source>
</evidence>
<dbReference type="PANTHER" id="PTHR35011:SF2">
    <property type="entry name" value="2,3-DIKETO-L-GULONATE TRAP TRANSPORTER SMALL PERMEASE PROTEIN YIAM"/>
    <property type="match status" value="1"/>
</dbReference>
<keyword evidence="6 9" id="KW-1133">Transmembrane helix</keyword>
<feature type="transmembrane region" description="Helical" evidence="9">
    <location>
        <begin position="23"/>
        <end position="45"/>
    </location>
</feature>
<dbReference type="KEGG" id="salo:EF888_07055"/>
<evidence type="ECO:0000313" key="11">
    <source>
        <dbReference type="EMBL" id="PWK55167.1"/>
    </source>
</evidence>
<evidence type="ECO:0000256" key="1">
    <source>
        <dbReference type="ARBA" id="ARBA00004429"/>
    </source>
</evidence>
<dbReference type="Proteomes" id="UP000245390">
    <property type="component" value="Unassembled WGS sequence"/>
</dbReference>
<evidence type="ECO:0000313" key="12">
    <source>
        <dbReference type="Proteomes" id="UP000245390"/>
    </source>
</evidence>
<accession>A0A316GK22</accession>
<dbReference type="EMBL" id="QGGV01000008">
    <property type="protein sequence ID" value="PWK55167.1"/>
    <property type="molecule type" value="Genomic_DNA"/>
</dbReference>
<keyword evidence="7 9" id="KW-0472">Membrane</keyword>
<dbReference type="GO" id="GO:0015740">
    <property type="term" value="P:C4-dicarboxylate transport"/>
    <property type="evidence" value="ECO:0007669"/>
    <property type="project" value="TreeGrafter"/>
</dbReference>
<comment type="similarity">
    <text evidence="8 9">Belongs to the TRAP transporter small permease family.</text>
</comment>
<comment type="subunit">
    <text evidence="9">The complex comprises the extracytoplasmic solute receptor protein and the two transmembrane proteins.</text>
</comment>
<evidence type="ECO:0000256" key="6">
    <source>
        <dbReference type="ARBA" id="ARBA00022989"/>
    </source>
</evidence>
<dbReference type="Pfam" id="PF04290">
    <property type="entry name" value="DctQ"/>
    <property type="match status" value="1"/>
</dbReference>
<dbReference type="GO" id="GO:0005886">
    <property type="term" value="C:plasma membrane"/>
    <property type="evidence" value="ECO:0007669"/>
    <property type="project" value="UniProtKB-SubCell"/>
</dbReference>
<keyword evidence="12" id="KW-1185">Reference proteome</keyword>
<feature type="transmembrane region" description="Helical" evidence="9">
    <location>
        <begin position="176"/>
        <end position="202"/>
    </location>
</feature>
<dbReference type="AlphaFoldDB" id="A0A316GK22"/>
<feature type="transmembrane region" description="Helical" evidence="9">
    <location>
        <begin position="93"/>
        <end position="111"/>
    </location>
</feature>
<name>A0A316GK22_9RHOB</name>
<evidence type="ECO:0000259" key="10">
    <source>
        <dbReference type="Pfam" id="PF04290"/>
    </source>
</evidence>
<keyword evidence="2 9" id="KW-0813">Transport</keyword>
<keyword evidence="3" id="KW-1003">Cell membrane</keyword>
<gene>
    <name evidence="11" type="ORF">C8D95_10843</name>
</gene>
<dbReference type="InterPro" id="IPR007387">
    <property type="entry name" value="TRAP_DctQ"/>
</dbReference>
<evidence type="ECO:0000256" key="5">
    <source>
        <dbReference type="ARBA" id="ARBA00022692"/>
    </source>
</evidence>
<keyword evidence="4 9" id="KW-0997">Cell inner membrane</keyword>
<dbReference type="GO" id="GO:0022857">
    <property type="term" value="F:transmembrane transporter activity"/>
    <property type="evidence" value="ECO:0007669"/>
    <property type="project" value="UniProtKB-UniRule"/>
</dbReference>
<comment type="caution">
    <text evidence="11">The sequence shown here is derived from an EMBL/GenBank/DDBJ whole genome shotgun (WGS) entry which is preliminary data.</text>
</comment>
<evidence type="ECO:0000256" key="8">
    <source>
        <dbReference type="ARBA" id="ARBA00038436"/>
    </source>
</evidence>
<proteinExistence type="inferred from homology"/>
<organism evidence="11 12">
    <name type="scientific">Silicimonas algicola</name>
    <dbReference type="NCBI Taxonomy" id="1826607"/>
    <lineage>
        <taxon>Bacteria</taxon>
        <taxon>Pseudomonadati</taxon>
        <taxon>Pseudomonadota</taxon>
        <taxon>Alphaproteobacteria</taxon>
        <taxon>Rhodobacterales</taxon>
        <taxon>Paracoccaceae</taxon>
    </lineage>
</organism>
<feature type="domain" description="Tripartite ATP-independent periplasmic transporters DctQ component" evidence="10">
    <location>
        <begin position="31"/>
        <end position="120"/>
    </location>
</feature>
<sequence length="226" mass="25098">MSGQTDAAVSPLGRFVNALEEMVIAYILAAMTVITFVNVVLRYVFNHTILWGLEVTTILFAWLVLLGISYGFKRTAHLGVDAILNIVGPGPKRVMVLLSALACLVYGGLLMKGAWDYWAPFAGYQRTEGRIIPTGFDDRTRDQAFYHTEQVPVPFGGEFLAERFNMGESYDKLPRFIPYFVLPFGVALMLFRIIQATIGVLAGRRDSLIVSHEAEDAVAEARMAEN</sequence>
<keyword evidence="5 9" id="KW-0812">Transmembrane</keyword>